<evidence type="ECO:0000313" key="4">
    <source>
        <dbReference type="Proteomes" id="UP000000492"/>
    </source>
</evidence>
<dbReference type="KEGG" id="crd:CRES_1874"/>
<dbReference type="Proteomes" id="UP000000492">
    <property type="component" value="Chromosome"/>
</dbReference>
<dbReference type="PANTHER" id="PTHR30157:SF0">
    <property type="entry name" value="NADPH-DEPENDENT FERRIC-CHELATE REDUCTASE"/>
    <property type="match status" value="1"/>
</dbReference>
<dbReference type="eggNOG" id="COG2375">
    <property type="taxonomic scope" value="Bacteria"/>
</dbReference>
<dbReference type="Gene3D" id="2.40.30.10">
    <property type="entry name" value="Translation factors"/>
    <property type="match status" value="1"/>
</dbReference>
<dbReference type="InterPro" id="IPR039261">
    <property type="entry name" value="FNR_nucleotide-bd"/>
</dbReference>
<dbReference type="Gene3D" id="3.40.50.80">
    <property type="entry name" value="Nucleotide-binding domain of ferredoxin-NADP reductase (FNR) module"/>
    <property type="match status" value="1"/>
</dbReference>
<dbReference type="EMBL" id="CP002857">
    <property type="protein sequence ID" value="AEI10227.1"/>
    <property type="molecule type" value="Genomic_DNA"/>
</dbReference>
<dbReference type="Pfam" id="PF04954">
    <property type="entry name" value="SIP"/>
    <property type="match status" value="1"/>
</dbReference>
<feature type="domain" description="SIP-like Rossmann fold" evidence="1">
    <location>
        <begin position="150"/>
        <end position="277"/>
    </location>
</feature>
<dbReference type="HOGENOM" id="CLU_040923_2_1_11"/>
<dbReference type="InterPro" id="IPR013113">
    <property type="entry name" value="SIP_FAD-bd"/>
</dbReference>
<evidence type="ECO:0000313" key="3">
    <source>
        <dbReference type="EMBL" id="AEI10227.1"/>
    </source>
</evidence>
<name>F8E2A9_CORRG</name>
<dbReference type="CDD" id="cd06193">
    <property type="entry name" value="siderophore_interacting"/>
    <property type="match status" value="1"/>
</dbReference>
<accession>F8E2A9</accession>
<organism evidence="3 4">
    <name type="scientific">Corynebacterium resistens (strain DSM 45100 / JCM 12819 / GTC 2026 / SICGH 158)</name>
    <dbReference type="NCBI Taxonomy" id="662755"/>
    <lineage>
        <taxon>Bacteria</taxon>
        <taxon>Bacillati</taxon>
        <taxon>Actinomycetota</taxon>
        <taxon>Actinomycetes</taxon>
        <taxon>Mycobacteriales</taxon>
        <taxon>Corynebacteriaceae</taxon>
        <taxon>Corynebacterium</taxon>
    </lineage>
</organism>
<gene>
    <name evidence="3" type="primary">viuB</name>
    <name evidence="3" type="ordered locus">CRES_1874</name>
</gene>
<feature type="domain" description="Siderophore-interacting FAD-binding" evidence="2">
    <location>
        <begin position="26"/>
        <end position="134"/>
    </location>
</feature>
<dbReference type="InterPro" id="IPR007037">
    <property type="entry name" value="SIP_rossman_dom"/>
</dbReference>
<dbReference type="PANTHER" id="PTHR30157">
    <property type="entry name" value="FERRIC REDUCTASE, NADPH-DEPENDENT"/>
    <property type="match status" value="1"/>
</dbReference>
<dbReference type="STRING" id="662755.CRES_1874"/>
<dbReference type="Pfam" id="PF08021">
    <property type="entry name" value="FAD_binding_9"/>
    <property type="match status" value="1"/>
</dbReference>
<sequence length="281" mass="31285">MRPKALQPRHPRNLPLRDHRLIPLTVVSNTAIRPRLHRLTFTSTEFADYNLDGPDEFFGLLMPKRGQEFTPFEIGRSNLRATVAALPDEIRPDLRWYTVRSIDHAARTITTDIVTHGDNGPGTSWVKRACAGVTAGMYTCSAIWSPTTSAQLLVADASSLPALRHILSYQFRNAPQALAQADVVAVVTDFDEVEEGLAEQWSPLLHTLTVVKCEKTLETTTTLSTINDLFESRKLLPPSSVWACGEGSLAKAIRKEAIDEWGLSPDDVTWSPFWFHGKARP</sequence>
<protein>
    <submittedName>
        <fullName evidence="3">Iron utilization protein</fullName>
    </submittedName>
</protein>
<dbReference type="AlphaFoldDB" id="F8E2A9"/>
<reference evidence="3 4" key="1">
    <citation type="journal article" date="2012" name="BMC Genomics">
        <title>Complete genome sequence, lifestyle, and multi-drug resistance of the human pathogen Corynebacterium resistens DSM 45100 isolated from blood samples of a leukemia patient.</title>
        <authorList>
            <person name="Schroder J."/>
            <person name="Maus I."/>
            <person name="Meyer K."/>
            <person name="Wordemann S."/>
            <person name="Blom J."/>
            <person name="Jaenicke S."/>
            <person name="Schneider J."/>
            <person name="Trost E."/>
            <person name="Tauch A."/>
        </authorList>
    </citation>
    <scope>NUCLEOTIDE SEQUENCE [LARGE SCALE GENOMIC DNA]</scope>
    <source>
        <strain evidence="4">DSM 45100 / JCM 12819 / CCUG 50093 / GTC 2026 / SICGH 158</strain>
    </source>
</reference>
<dbReference type="InterPro" id="IPR039374">
    <property type="entry name" value="SIP_fam"/>
</dbReference>
<proteinExistence type="predicted"/>
<evidence type="ECO:0000259" key="1">
    <source>
        <dbReference type="Pfam" id="PF04954"/>
    </source>
</evidence>
<keyword evidence="4" id="KW-1185">Reference proteome</keyword>
<evidence type="ECO:0000259" key="2">
    <source>
        <dbReference type="Pfam" id="PF08021"/>
    </source>
</evidence>